<feature type="chain" id="PRO_5005582482" description="Post-SET domain-containing protein" evidence="1">
    <location>
        <begin position="26"/>
        <end position="50"/>
    </location>
</feature>
<gene>
    <name evidence="2" type="ORF">OCBIM_22011637mg</name>
</gene>
<protein>
    <recommendedName>
        <fullName evidence="3">Post-SET domain-containing protein</fullName>
    </recommendedName>
</protein>
<keyword evidence="1" id="KW-0732">Signal</keyword>
<accession>A0A0L8FPV8</accession>
<dbReference type="AlphaFoldDB" id="A0A0L8FPV8"/>
<organism evidence="2">
    <name type="scientific">Octopus bimaculoides</name>
    <name type="common">California two-spotted octopus</name>
    <dbReference type="NCBI Taxonomy" id="37653"/>
    <lineage>
        <taxon>Eukaryota</taxon>
        <taxon>Metazoa</taxon>
        <taxon>Spiralia</taxon>
        <taxon>Lophotrochozoa</taxon>
        <taxon>Mollusca</taxon>
        <taxon>Cephalopoda</taxon>
        <taxon>Coleoidea</taxon>
        <taxon>Octopodiformes</taxon>
        <taxon>Octopoda</taxon>
        <taxon>Incirrata</taxon>
        <taxon>Octopodidae</taxon>
        <taxon>Octopus</taxon>
    </lineage>
</organism>
<dbReference type="EMBL" id="KQ427828">
    <property type="protein sequence ID" value="KOF66673.1"/>
    <property type="molecule type" value="Genomic_DNA"/>
</dbReference>
<reference evidence="2" key="1">
    <citation type="submission" date="2015-07" db="EMBL/GenBank/DDBJ databases">
        <title>MeaNS - Measles Nucleotide Surveillance Program.</title>
        <authorList>
            <person name="Tran T."/>
            <person name="Druce J."/>
        </authorList>
    </citation>
    <scope>NUCLEOTIDE SEQUENCE</scope>
    <source>
        <strain evidence="2">UCB-OBI-ISO-001</strain>
        <tissue evidence="2">Gonad</tissue>
    </source>
</reference>
<proteinExistence type="predicted"/>
<name>A0A0L8FPV8_OCTBM</name>
<sequence>MFPRHVKVLTFSFLFQTCWQHQTMADSISDTGSVKKKKAHCACGSSCQSQ</sequence>
<evidence type="ECO:0000256" key="1">
    <source>
        <dbReference type="SAM" id="SignalP"/>
    </source>
</evidence>
<evidence type="ECO:0000313" key="2">
    <source>
        <dbReference type="EMBL" id="KOF66673.1"/>
    </source>
</evidence>
<evidence type="ECO:0008006" key="3">
    <source>
        <dbReference type="Google" id="ProtNLM"/>
    </source>
</evidence>
<feature type="signal peptide" evidence="1">
    <location>
        <begin position="1"/>
        <end position="25"/>
    </location>
</feature>